<gene>
    <name evidence="1" type="ORF">BDFB_012668</name>
</gene>
<organism evidence="1 2">
    <name type="scientific">Asbolus verrucosus</name>
    <name type="common">Desert ironclad beetle</name>
    <dbReference type="NCBI Taxonomy" id="1661398"/>
    <lineage>
        <taxon>Eukaryota</taxon>
        <taxon>Metazoa</taxon>
        <taxon>Ecdysozoa</taxon>
        <taxon>Arthropoda</taxon>
        <taxon>Hexapoda</taxon>
        <taxon>Insecta</taxon>
        <taxon>Pterygota</taxon>
        <taxon>Neoptera</taxon>
        <taxon>Endopterygota</taxon>
        <taxon>Coleoptera</taxon>
        <taxon>Polyphaga</taxon>
        <taxon>Cucujiformia</taxon>
        <taxon>Tenebrionidae</taxon>
        <taxon>Pimeliinae</taxon>
        <taxon>Asbolus</taxon>
    </lineage>
</organism>
<reference evidence="1 2" key="1">
    <citation type="submission" date="2017-03" db="EMBL/GenBank/DDBJ databases">
        <title>Genome of the blue death feigning beetle - Asbolus verrucosus.</title>
        <authorList>
            <person name="Rider S.D."/>
        </authorList>
    </citation>
    <scope>NUCLEOTIDE SEQUENCE [LARGE SCALE GENOMIC DNA]</scope>
    <source>
        <strain evidence="1">Butters</strain>
        <tissue evidence="1">Head and leg muscle</tissue>
    </source>
</reference>
<accession>A0A482W1F8</accession>
<proteinExistence type="predicted"/>
<evidence type="ECO:0000313" key="1">
    <source>
        <dbReference type="EMBL" id="RZC38920.1"/>
    </source>
</evidence>
<dbReference type="AlphaFoldDB" id="A0A482W1F8"/>
<name>A0A482W1F8_ASBVE</name>
<dbReference type="EMBL" id="QDEB01038867">
    <property type="protein sequence ID" value="RZC38920.1"/>
    <property type="molecule type" value="Genomic_DNA"/>
</dbReference>
<sequence>MVLIHPGFEDSTYKAWSTHNLKLKENVVRKKLRLAPRETRKQWTGLLKKRKLLRWFDVGLDYEERLALLIQKLFDKPI</sequence>
<keyword evidence="2" id="KW-1185">Reference proteome</keyword>
<protein>
    <submittedName>
        <fullName evidence="1">Uncharacterized protein</fullName>
    </submittedName>
</protein>
<dbReference type="Proteomes" id="UP000292052">
    <property type="component" value="Unassembled WGS sequence"/>
</dbReference>
<comment type="caution">
    <text evidence="1">The sequence shown here is derived from an EMBL/GenBank/DDBJ whole genome shotgun (WGS) entry which is preliminary data.</text>
</comment>
<dbReference type="OrthoDB" id="406368at2759"/>
<dbReference type="STRING" id="1661398.A0A482W1F8"/>
<evidence type="ECO:0000313" key="2">
    <source>
        <dbReference type="Proteomes" id="UP000292052"/>
    </source>
</evidence>